<reference evidence="1" key="1">
    <citation type="submission" date="2021-05" db="EMBL/GenBank/DDBJ databases">
        <authorList>
            <person name="Alioto T."/>
            <person name="Alioto T."/>
            <person name="Gomez Garrido J."/>
        </authorList>
    </citation>
    <scope>NUCLEOTIDE SEQUENCE</scope>
</reference>
<name>A0A8D8GDH9_CULPI</name>
<dbReference type="EMBL" id="HBUE01152411">
    <property type="protein sequence ID" value="CAG6505887.1"/>
    <property type="molecule type" value="Transcribed_RNA"/>
</dbReference>
<dbReference type="EMBL" id="HBUE01152412">
    <property type="protein sequence ID" value="CAG6505888.1"/>
    <property type="molecule type" value="Transcribed_RNA"/>
</dbReference>
<dbReference type="EMBL" id="HBUE01257416">
    <property type="protein sequence ID" value="CAG6557191.1"/>
    <property type="molecule type" value="Transcribed_RNA"/>
</dbReference>
<accession>A0A8D8GDH9</accession>
<evidence type="ECO:0000313" key="1">
    <source>
        <dbReference type="EMBL" id="CAG6505887.1"/>
    </source>
</evidence>
<dbReference type="EMBL" id="HBUE01257417">
    <property type="protein sequence ID" value="CAG6557192.1"/>
    <property type="molecule type" value="Transcribed_RNA"/>
</dbReference>
<organism evidence="1">
    <name type="scientific">Culex pipiens</name>
    <name type="common">House mosquito</name>
    <dbReference type="NCBI Taxonomy" id="7175"/>
    <lineage>
        <taxon>Eukaryota</taxon>
        <taxon>Metazoa</taxon>
        <taxon>Ecdysozoa</taxon>
        <taxon>Arthropoda</taxon>
        <taxon>Hexapoda</taxon>
        <taxon>Insecta</taxon>
        <taxon>Pterygota</taxon>
        <taxon>Neoptera</taxon>
        <taxon>Endopterygota</taxon>
        <taxon>Diptera</taxon>
        <taxon>Nematocera</taxon>
        <taxon>Culicoidea</taxon>
        <taxon>Culicidae</taxon>
        <taxon>Culicinae</taxon>
        <taxon>Culicini</taxon>
        <taxon>Culex</taxon>
        <taxon>Culex</taxon>
    </lineage>
</organism>
<sequence>MKISTCIFSLYQIYKVYSMVWFFVFSLNTANTGFTSIEGPEHDVVKSTGIVQVVSQVKVLDLAILKQPKQNHRQEFRFVKLTHGGCSRSFDEGVFEIIIEDGLDCLLLLVIQMRTQLKGRLVICVLCFIVGSLGQKKSNNVCIADGDSSM</sequence>
<dbReference type="AlphaFoldDB" id="A0A8D8GDH9"/>
<protein>
    <submittedName>
        <fullName evidence="1">(northern house mosquito) hypothetical protein</fullName>
    </submittedName>
</protein>
<proteinExistence type="predicted"/>